<evidence type="ECO:0000256" key="4">
    <source>
        <dbReference type="ARBA" id="ARBA00022723"/>
    </source>
</evidence>
<comment type="catalytic activity">
    <reaction evidence="1">
        <text>Endonucleolytic cleavage to 5'-phosphomonoester.</text>
        <dbReference type="EC" id="3.1.26.4"/>
    </reaction>
</comment>
<evidence type="ECO:0000256" key="6">
    <source>
        <dbReference type="ARBA" id="ARBA00022801"/>
    </source>
</evidence>
<dbReference type="GO" id="GO:0003676">
    <property type="term" value="F:nucleic acid binding"/>
    <property type="evidence" value="ECO:0007669"/>
    <property type="project" value="InterPro"/>
</dbReference>
<accession>A0A8J2IP55</accession>
<dbReference type="InterPro" id="IPR002156">
    <property type="entry name" value="RNaseH_domain"/>
</dbReference>
<keyword evidence="3" id="KW-0540">Nuclease</keyword>
<dbReference type="EMBL" id="CAJSTJ010000143">
    <property type="protein sequence ID" value="CAG7561776.1"/>
    <property type="molecule type" value="Genomic_DNA"/>
</dbReference>
<dbReference type="InterPro" id="IPR050092">
    <property type="entry name" value="RNase_H"/>
</dbReference>
<evidence type="ECO:0000256" key="2">
    <source>
        <dbReference type="ARBA" id="ARBA00012180"/>
    </source>
</evidence>
<evidence type="ECO:0000256" key="1">
    <source>
        <dbReference type="ARBA" id="ARBA00000077"/>
    </source>
</evidence>
<evidence type="ECO:0000313" key="8">
    <source>
        <dbReference type="EMBL" id="CAG7561776.1"/>
    </source>
</evidence>
<dbReference type="GO" id="GO:0043137">
    <property type="term" value="P:DNA replication, removal of RNA primer"/>
    <property type="evidence" value="ECO:0007669"/>
    <property type="project" value="TreeGrafter"/>
</dbReference>
<keyword evidence="4" id="KW-0479">Metal-binding</keyword>
<keyword evidence="5" id="KW-0255">Endonuclease</keyword>
<evidence type="ECO:0000313" key="9">
    <source>
        <dbReference type="Proteomes" id="UP000693738"/>
    </source>
</evidence>
<evidence type="ECO:0000256" key="5">
    <source>
        <dbReference type="ARBA" id="ARBA00022759"/>
    </source>
</evidence>
<reference evidence="8" key="1">
    <citation type="submission" date="2021-05" db="EMBL/GenBank/DDBJ databases">
        <authorList>
            <person name="Khan N."/>
        </authorList>
    </citation>
    <scope>NUCLEOTIDE SEQUENCE</scope>
</reference>
<dbReference type="PROSITE" id="PS50879">
    <property type="entry name" value="RNASE_H_1"/>
    <property type="match status" value="1"/>
</dbReference>
<dbReference type="EC" id="3.1.26.4" evidence="2"/>
<dbReference type="Pfam" id="PF00075">
    <property type="entry name" value="RNase_H"/>
    <property type="match status" value="1"/>
</dbReference>
<protein>
    <recommendedName>
        <fullName evidence="2">ribonuclease H</fullName>
        <ecNumber evidence="2">3.1.26.4</ecNumber>
    </recommendedName>
</protein>
<dbReference type="PANTHER" id="PTHR10642">
    <property type="entry name" value="RIBONUCLEASE H1"/>
    <property type="match status" value="1"/>
</dbReference>
<gene>
    <name evidence="8" type="ORF">FEQUK3_LOCUS7510</name>
</gene>
<dbReference type="PANTHER" id="PTHR10642:SF26">
    <property type="entry name" value="RIBONUCLEASE H1"/>
    <property type="match status" value="1"/>
</dbReference>
<comment type="caution">
    <text evidence="8">The sequence shown here is derived from an EMBL/GenBank/DDBJ whole genome shotgun (WGS) entry which is preliminary data.</text>
</comment>
<name>A0A8J2IP55_FUSEQ</name>
<dbReference type="GO" id="GO:0046872">
    <property type="term" value="F:metal ion binding"/>
    <property type="evidence" value="ECO:0007669"/>
    <property type="project" value="UniProtKB-KW"/>
</dbReference>
<dbReference type="AlphaFoldDB" id="A0A8J2IP55"/>
<dbReference type="Proteomes" id="UP000693738">
    <property type="component" value="Unassembled WGS sequence"/>
</dbReference>
<feature type="domain" description="RNase H type-1" evidence="7">
    <location>
        <begin position="285"/>
        <end position="445"/>
    </location>
</feature>
<proteinExistence type="predicted"/>
<evidence type="ECO:0000259" key="7">
    <source>
        <dbReference type="PROSITE" id="PS50879"/>
    </source>
</evidence>
<organism evidence="8 9">
    <name type="scientific">Fusarium equiseti</name>
    <name type="common">Fusarium scirpi</name>
    <dbReference type="NCBI Taxonomy" id="61235"/>
    <lineage>
        <taxon>Eukaryota</taxon>
        <taxon>Fungi</taxon>
        <taxon>Dikarya</taxon>
        <taxon>Ascomycota</taxon>
        <taxon>Pezizomycotina</taxon>
        <taxon>Sordariomycetes</taxon>
        <taxon>Hypocreomycetidae</taxon>
        <taxon>Hypocreales</taxon>
        <taxon>Nectriaceae</taxon>
        <taxon>Fusarium</taxon>
        <taxon>Fusarium incarnatum-equiseti species complex</taxon>
    </lineage>
</organism>
<keyword evidence="6" id="KW-0378">Hydrolase</keyword>
<dbReference type="GO" id="GO:0004523">
    <property type="term" value="F:RNA-DNA hybrid ribonuclease activity"/>
    <property type="evidence" value="ECO:0007669"/>
    <property type="project" value="UniProtKB-EC"/>
</dbReference>
<evidence type="ECO:0000256" key="3">
    <source>
        <dbReference type="ARBA" id="ARBA00022722"/>
    </source>
</evidence>
<sequence>MEAHKLFMQYNRIDRQLHDPLENKARVLEELLFQLNRHPDDVLGLSDIVPHVLLELGREQQCYDFICGSCRNTPISRHQLQGNDVCEELSVFMEADLSLSHLVALTLLKLRLYLDFDAMSLDLDRLGVGRPLGEIAKSIYENHHDHVHHSRIARDLHNHYSKLVEYVQTLNPHLWEALATQDVAYTSPPPSRGPGSRDEADLVLHHCKNVWVKSDDALAMLEADTAKYIQVYESPAMRSNLEPLERRRGTGWAFPVAVAHIGHSNTNVVVTAPFDAEKRRHVLGDKNKLLLYVDGTCTDNGRGGWAVSLGCHFDLPNSVIYGRLETQGPFGHSKPATTNRAQLRAVIAALRLSNWKEEGFDSITIATSSTYVVSKATTRAKKWVSNGWKTLSGGDVEDKDMWELFLGEVERWNDKNVRVRLLCIPKNVNAHARLAAEEAARTQQNKERFEDAVLDPSLSAKSNLQPFNIFVALGGIDVSANSWQSVLLPMAHTRSVETPELALQLLRDSPPQGIFIADAVITRHREVLERVIDAMHKGAKVVVGGGFASTATPLELARFFTILGLPWERGAHLEANVSLQSGVLDSHLTVGLPRELTDQMCLIKGVKESECWYINSGAEGQTQTAVAYTAIGDGRFGYIGCVSHERGVINIARAMLGQPL</sequence>